<keyword evidence="10" id="KW-0175">Coiled coil</keyword>
<comment type="similarity">
    <text evidence="2 9">Belongs to the RecN family.</text>
</comment>
<dbReference type="InterPro" id="IPR003395">
    <property type="entry name" value="RecF/RecN/SMC_N"/>
</dbReference>
<organism evidence="12 13">
    <name type="scientific">Ectothiorhodosinus mongolicus</name>
    <dbReference type="NCBI Taxonomy" id="233100"/>
    <lineage>
        <taxon>Bacteria</taxon>
        <taxon>Pseudomonadati</taxon>
        <taxon>Pseudomonadota</taxon>
        <taxon>Gammaproteobacteria</taxon>
        <taxon>Chromatiales</taxon>
        <taxon>Ectothiorhodospiraceae</taxon>
        <taxon>Ectothiorhodosinus</taxon>
    </lineage>
</organism>
<evidence type="ECO:0000256" key="2">
    <source>
        <dbReference type="ARBA" id="ARBA00009441"/>
    </source>
</evidence>
<dbReference type="GO" id="GO:0006281">
    <property type="term" value="P:DNA repair"/>
    <property type="evidence" value="ECO:0007669"/>
    <property type="project" value="UniProtKB-KW"/>
</dbReference>
<dbReference type="GO" id="GO:0043590">
    <property type="term" value="C:bacterial nucleoid"/>
    <property type="evidence" value="ECO:0007669"/>
    <property type="project" value="TreeGrafter"/>
</dbReference>
<keyword evidence="7 9" id="KW-0234">DNA repair</keyword>
<accession>A0A1R3VNT7</accession>
<evidence type="ECO:0000313" key="12">
    <source>
        <dbReference type="EMBL" id="SIT66287.1"/>
    </source>
</evidence>
<sequence>MLTHIHIRDFAIIDELSLDLHDGMTALTGETGAGKSILVDALGLVLGDRADSSVVRHGAERAEISVRLELSGEPEARDWLTEQGLDHEECLLRRVIQADGKSRAWINGSSATLQNLKALGERLVDIHGQNAHQSLMHRSVQRSLLDQSGEHAPLLETVARCFAQWQEKKARLDTLVADHQALSARRELLQFQANELARLQPNVDEWPQLEQEQGRLAHAERLLATARAALEGLYEQDLSVDSVLARFIAELEQVIDLDSSLGEPMELLGAAHIQIREAATLLRRYGETLDLDPERLKQVDSRMAEWLSLAKKHQVSAEQLPILHQQLEQELQGLEKDMDDLDGLRVSVDSALEAYMQAAQKLSNIRQKTSSSLSLAITEAMQQLGMGGGRFACAVHWDDQAKPSAQGMDRIEFQVSANPGQPLQPLSKVASGGELSRISLAIQMIAAHALPIASLIFDEVDVGIGGAVAEVVGQQLRQLAQHRQVLCVTHLPQVAAQAHHHLCVHKQKASDSTRTNIAKLASEQRIQELARMLGGVEITPQSLAHAEDMLKRASSG</sequence>
<evidence type="ECO:0000256" key="10">
    <source>
        <dbReference type="SAM" id="Coils"/>
    </source>
</evidence>
<evidence type="ECO:0000256" key="3">
    <source>
        <dbReference type="ARBA" id="ARBA00021315"/>
    </source>
</evidence>
<dbReference type="PIRSF" id="PIRSF003128">
    <property type="entry name" value="RecN"/>
    <property type="match status" value="1"/>
</dbReference>
<evidence type="ECO:0000313" key="13">
    <source>
        <dbReference type="Proteomes" id="UP000223759"/>
    </source>
</evidence>
<evidence type="ECO:0000256" key="4">
    <source>
        <dbReference type="ARBA" id="ARBA00022741"/>
    </source>
</evidence>
<dbReference type="OrthoDB" id="9806954at2"/>
<dbReference type="NCBIfam" id="NF008121">
    <property type="entry name" value="PRK10869.1"/>
    <property type="match status" value="1"/>
</dbReference>
<dbReference type="SUPFAM" id="SSF52540">
    <property type="entry name" value="P-loop containing nucleoside triphosphate hydrolases"/>
    <property type="match status" value="1"/>
</dbReference>
<keyword evidence="5 9" id="KW-0227">DNA damage</keyword>
<dbReference type="InterPro" id="IPR004604">
    <property type="entry name" value="DNA_recomb/repair_RecN"/>
</dbReference>
<feature type="coiled-coil region" evidence="10">
    <location>
        <begin position="209"/>
        <end position="236"/>
    </location>
</feature>
<dbReference type="CDD" id="cd03241">
    <property type="entry name" value="ABC_RecN"/>
    <property type="match status" value="2"/>
</dbReference>
<dbReference type="FunFam" id="3.40.50.300:FF:000356">
    <property type="entry name" value="DNA repair protein RecN"/>
    <property type="match status" value="1"/>
</dbReference>
<keyword evidence="6" id="KW-0067">ATP-binding</keyword>
<name>A0A1R3VNT7_9GAMM</name>
<dbReference type="GO" id="GO:0006310">
    <property type="term" value="P:DNA recombination"/>
    <property type="evidence" value="ECO:0007669"/>
    <property type="project" value="InterPro"/>
</dbReference>
<evidence type="ECO:0000256" key="7">
    <source>
        <dbReference type="ARBA" id="ARBA00023204"/>
    </source>
</evidence>
<evidence type="ECO:0000256" key="8">
    <source>
        <dbReference type="ARBA" id="ARBA00033408"/>
    </source>
</evidence>
<dbReference type="Gene3D" id="3.40.50.300">
    <property type="entry name" value="P-loop containing nucleotide triphosphate hydrolases"/>
    <property type="match status" value="2"/>
</dbReference>
<dbReference type="STRING" id="233100.SAMN05216526_0542"/>
<keyword evidence="13" id="KW-1185">Reference proteome</keyword>
<dbReference type="GO" id="GO:0009432">
    <property type="term" value="P:SOS response"/>
    <property type="evidence" value="ECO:0007669"/>
    <property type="project" value="TreeGrafter"/>
</dbReference>
<comment type="function">
    <text evidence="1 9">May be involved in recombinational repair of damaged DNA.</text>
</comment>
<proteinExistence type="inferred from homology"/>
<evidence type="ECO:0000256" key="5">
    <source>
        <dbReference type="ARBA" id="ARBA00022763"/>
    </source>
</evidence>
<dbReference type="NCBIfam" id="TIGR00634">
    <property type="entry name" value="recN"/>
    <property type="match status" value="1"/>
</dbReference>
<dbReference type="EMBL" id="FTPK01000001">
    <property type="protein sequence ID" value="SIT66287.1"/>
    <property type="molecule type" value="Genomic_DNA"/>
</dbReference>
<dbReference type="PANTHER" id="PTHR11059:SF0">
    <property type="entry name" value="DNA REPAIR PROTEIN RECN"/>
    <property type="match status" value="1"/>
</dbReference>
<evidence type="ECO:0000256" key="6">
    <source>
        <dbReference type="ARBA" id="ARBA00022840"/>
    </source>
</evidence>
<feature type="coiled-coil region" evidence="10">
    <location>
        <begin position="317"/>
        <end position="344"/>
    </location>
</feature>
<dbReference type="Pfam" id="PF02463">
    <property type="entry name" value="SMC_N"/>
    <property type="match status" value="1"/>
</dbReference>
<evidence type="ECO:0000256" key="1">
    <source>
        <dbReference type="ARBA" id="ARBA00003618"/>
    </source>
</evidence>
<dbReference type="AlphaFoldDB" id="A0A1R3VNT7"/>
<gene>
    <name evidence="12" type="ORF">SAMN05216526_0542</name>
</gene>
<dbReference type="GO" id="GO:0005524">
    <property type="term" value="F:ATP binding"/>
    <property type="evidence" value="ECO:0007669"/>
    <property type="project" value="UniProtKB-KW"/>
</dbReference>
<evidence type="ECO:0000259" key="11">
    <source>
        <dbReference type="Pfam" id="PF02463"/>
    </source>
</evidence>
<protein>
    <recommendedName>
        <fullName evidence="3 9">DNA repair protein RecN</fullName>
    </recommendedName>
    <alternativeName>
        <fullName evidence="8 9">Recombination protein N</fullName>
    </alternativeName>
</protein>
<evidence type="ECO:0000256" key="9">
    <source>
        <dbReference type="PIRNR" id="PIRNR003128"/>
    </source>
</evidence>
<dbReference type="RefSeq" id="WP_076754700.1">
    <property type="nucleotide sequence ID" value="NZ_CP023018.1"/>
</dbReference>
<reference evidence="12 13" key="1">
    <citation type="submission" date="2017-01" db="EMBL/GenBank/DDBJ databases">
        <authorList>
            <person name="Mah S.A."/>
            <person name="Swanson W.J."/>
            <person name="Moy G.W."/>
            <person name="Vacquier V.D."/>
        </authorList>
    </citation>
    <scope>NUCLEOTIDE SEQUENCE [LARGE SCALE GENOMIC DNA]</scope>
    <source>
        <strain evidence="12 13">M9</strain>
    </source>
</reference>
<dbReference type="PANTHER" id="PTHR11059">
    <property type="entry name" value="DNA REPAIR PROTEIN RECN"/>
    <property type="match status" value="1"/>
</dbReference>
<dbReference type="Proteomes" id="UP000223759">
    <property type="component" value="Unassembled WGS sequence"/>
</dbReference>
<dbReference type="FunFam" id="3.40.50.300:FF:000319">
    <property type="entry name" value="DNA repair protein RecN"/>
    <property type="match status" value="1"/>
</dbReference>
<dbReference type="InterPro" id="IPR027417">
    <property type="entry name" value="P-loop_NTPase"/>
</dbReference>
<keyword evidence="4" id="KW-0547">Nucleotide-binding</keyword>
<feature type="domain" description="RecF/RecN/SMC N-terminal" evidence="11">
    <location>
        <begin position="1"/>
        <end position="509"/>
    </location>
</feature>